<evidence type="ECO:0008006" key="6">
    <source>
        <dbReference type="Google" id="ProtNLM"/>
    </source>
</evidence>
<gene>
    <name evidence="3" type="ORF">EGC77_14620</name>
    <name evidence="2" type="ORF">EGC80_11375</name>
</gene>
<evidence type="ECO:0000313" key="3">
    <source>
        <dbReference type="EMBL" id="RPA31186.1"/>
    </source>
</evidence>
<dbReference type="GO" id="GO:0015074">
    <property type="term" value="P:DNA integration"/>
    <property type="evidence" value="ECO:0007669"/>
    <property type="project" value="InterPro"/>
</dbReference>
<keyword evidence="4" id="KW-1185">Reference proteome</keyword>
<protein>
    <recommendedName>
        <fullName evidence="6">Phage integrase family protein</fullName>
    </recommendedName>
</protein>
<reference evidence="2 4" key="1">
    <citation type="submission" date="2018-11" db="EMBL/GenBank/DDBJ databases">
        <title>Shewanella sp. M2.</title>
        <authorList>
            <person name="Hwang Y.J."/>
            <person name="Hwang C.Y."/>
        </authorList>
    </citation>
    <scope>NUCLEOTIDE SEQUENCE [LARGE SCALE GENOMIC DNA]</scope>
    <source>
        <strain evidence="2 4">M2</strain>
    </source>
</reference>
<sequence length="73" mass="7999">MNYAAVSSLLSAGVDTTVIAMWLGHESTQTTQRYLHAHMALKEAALAKVAPFNKHSDLHYKPSDKLLGFLTSL</sequence>
<proteinExistence type="predicted"/>
<dbReference type="KEGG" id="spsr:EGC80_11375"/>
<dbReference type="RefSeq" id="WP_124013319.1">
    <property type="nucleotide sequence ID" value="NZ_CP034073.1"/>
</dbReference>
<name>A0A3N4E1Q4_9GAMM</name>
<organism evidence="3 5">
    <name type="scientific">Shewanella psychromarinicola</name>
    <dbReference type="NCBI Taxonomy" id="2487742"/>
    <lineage>
        <taxon>Bacteria</taxon>
        <taxon>Pseudomonadati</taxon>
        <taxon>Pseudomonadota</taxon>
        <taxon>Gammaproteobacteria</taxon>
        <taxon>Alteromonadales</taxon>
        <taxon>Shewanellaceae</taxon>
        <taxon>Shewanella</taxon>
    </lineage>
</organism>
<dbReference type="GO" id="GO:0003677">
    <property type="term" value="F:DNA binding"/>
    <property type="evidence" value="ECO:0007669"/>
    <property type="project" value="InterPro"/>
</dbReference>
<reference evidence="5" key="2">
    <citation type="submission" date="2018-11" db="EMBL/GenBank/DDBJ databases">
        <title>Shewanella sp. R106.</title>
        <authorList>
            <person name="Hwang Y.J."/>
            <person name="Hwang C.Y."/>
        </authorList>
    </citation>
    <scope>NUCLEOTIDE SEQUENCE [LARGE SCALE GENOMIC DNA]</scope>
    <source>
        <strain evidence="5">R106</strain>
    </source>
</reference>
<dbReference type="Proteomes" id="UP000273778">
    <property type="component" value="Chromosome"/>
</dbReference>
<evidence type="ECO:0000313" key="4">
    <source>
        <dbReference type="Proteomes" id="UP000273778"/>
    </source>
</evidence>
<dbReference type="Gene3D" id="1.10.443.10">
    <property type="entry name" value="Intergrase catalytic core"/>
    <property type="match status" value="1"/>
</dbReference>
<reference evidence="3" key="3">
    <citation type="submission" date="2018-11" db="EMBL/GenBank/DDBJ databases">
        <authorList>
            <person name="Hwang Y.J."/>
            <person name="Hwang C.Y."/>
        </authorList>
    </citation>
    <scope>NUCLEOTIDE SEQUENCE</scope>
    <source>
        <strain evidence="3">R106</strain>
    </source>
</reference>
<dbReference type="AlphaFoldDB" id="A0A3N4E1Q4"/>
<dbReference type="SUPFAM" id="SSF56349">
    <property type="entry name" value="DNA breaking-rejoining enzymes"/>
    <property type="match status" value="1"/>
</dbReference>
<dbReference type="Proteomes" id="UP000278855">
    <property type="component" value="Unassembled WGS sequence"/>
</dbReference>
<dbReference type="InterPro" id="IPR011010">
    <property type="entry name" value="DNA_brk_join_enz"/>
</dbReference>
<evidence type="ECO:0000256" key="1">
    <source>
        <dbReference type="ARBA" id="ARBA00023172"/>
    </source>
</evidence>
<dbReference type="EMBL" id="CP034073">
    <property type="protein sequence ID" value="AZG35452.1"/>
    <property type="molecule type" value="Genomic_DNA"/>
</dbReference>
<keyword evidence="1" id="KW-0233">DNA recombination</keyword>
<dbReference type="EMBL" id="RKKB01000006">
    <property type="protein sequence ID" value="RPA31186.1"/>
    <property type="molecule type" value="Genomic_DNA"/>
</dbReference>
<accession>A0A3N4E1Q4</accession>
<dbReference type="InterPro" id="IPR013762">
    <property type="entry name" value="Integrase-like_cat_sf"/>
</dbReference>
<evidence type="ECO:0000313" key="2">
    <source>
        <dbReference type="EMBL" id="AZG35452.1"/>
    </source>
</evidence>
<dbReference type="GO" id="GO:0006310">
    <property type="term" value="P:DNA recombination"/>
    <property type="evidence" value="ECO:0007669"/>
    <property type="project" value="UniProtKB-KW"/>
</dbReference>
<dbReference type="OrthoDB" id="9801717at2"/>
<evidence type="ECO:0000313" key="5">
    <source>
        <dbReference type="Proteomes" id="UP000278855"/>
    </source>
</evidence>